<evidence type="ECO:0000313" key="4">
    <source>
        <dbReference type="EMBL" id="GHC56779.1"/>
    </source>
</evidence>
<dbReference type="PANTHER" id="PTHR11851:SF49">
    <property type="entry name" value="MITOCHONDRIAL-PROCESSING PEPTIDASE SUBUNIT ALPHA"/>
    <property type="match status" value="1"/>
</dbReference>
<evidence type="ECO:0000259" key="3">
    <source>
        <dbReference type="Pfam" id="PF05193"/>
    </source>
</evidence>
<evidence type="ECO:0000313" key="5">
    <source>
        <dbReference type="Proteomes" id="UP000644507"/>
    </source>
</evidence>
<comment type="caution">
    <text evidence="4">The sequence shown here is derived from an EMBL/GenBank/DDBJ whole genome shotgun (WGS) entry which is preliminary data.</text>
</comment>
<keyword evidence="5" id="KW-1185">Reference proteome</keyword>
<dbReference type="InterPro" id="IPR011765">
    <property type="entry name" value="Pept_M16_N"/>
</dbReference>
<sequence length="844" mass="92853">MTFPATSATRHTLPCGLTVILDPNASAPVVSAQIWIEAGSRRERQHAGGGISHLLEHMVFKGTKSFDCATLAQSVQEKGGHWNAYTSFDRTVYYIDGPDSSTEFFLQALTELVFFPTFPLEDFETEKDVIRREIDMGLDDPDSVASQLLFSTAFQHDHRRFPVIGHLDRFNSITHTEMVAYHAARYRPSNAFLVLSGNFETEAILEKLTELTSDIPNLPVDEFHDATEVRALGRRTERKTFSTAVSHLTLSWPIPTSADPECPALELLAQAVGGGVSSPLYQRFREESGLTHHIGIWAWTPKDPPGLFAISAEVDLEKRDQTEEEILAELPAMIENLTEADLSKAFRQIAAAQFRSLTTASGRASDLGSNWHEGRNLDLTRDYLTALSKVTLADLKNVARKYLREELLTVTSLDPEKELERDLHVITGAAAEPISEHTLSNGLRVLLKRDKRIPAVFLQSPFLAGLPSETMSKAGLGQLHASNFLKGTSKQSALEFNRSLESLGAKLRLSTGNNTSILSGFCLSMDLPDFLSLTGESLCQPLFPAEALEREKAAQIAAIQEAKEDPARMAFYHLRKHLFGEQHYGIPKLGLEESVAGIGRDDLIAHHERAFHAQNTVMALYGDLPEDEVVLALLEENLAAIPKGEKLAFSPEIARIPFAAGEHIHRLDREQAVLAMAVPGLSFDSPQAVAAELLQEHTSNMAGPLFTRIREELGLAYYVSSSQFHGLGTGMFATYLGTSPDQLDLAHRELVATLEQIGEQGLSCEELERSRTAALSGHALDEQSISSQARQAALDSVLGLGLEHSKESLEKLKSIPLEEVNAFTKELLSQTTVTTIVRPDDNKA</sequence>
<dbReference type="InterPro" id="IPR007863">
    <property type="entry name" value="Peptidase_M16_C"/>
</dbReference>
<dbReference type="GO" id="GO:0046872">
    <property type="term" value="F:metal ion binding"/>
    <property type="evidence" value="ECO:0007669"/>
    <property type="project" value="InterPro"/>
</dbReference>
<dbReference type="EMBL" id="BMXI01000010">
    <property type="protein sequence ID" value="GHC56779.1"/>
    <property type="molecule type" value="Genomic_DNA"/>
</dbReference>
<dbReference type="InterPro" id="IPR050361">
    <property type="entry name" value="MPP/UQCRC_Complex"/>
</dbReference>
<feature type="domain" description="Peptidase M16 C-terminal" evidence="3">
    <location>
        <begin position="172"/>
        <end position="348"/>
    </location>
</feature>
<dbReference type="Pfam" id="PF05193">
    <property type="entry name" value="Peptidase_M16_C"/>
    <property type="match status" value="2"/>
</dbReference>
<feature type="domain" description="Peptidase M16 N-terminal" evidence="2">
    <location>
        <begin position="19"/>
        <end position="160"/>
    </location>
</feature>
<feature type="domain" description="Peptidase M16 C-terminal" evidence="3">
    <location>
        <begin position="598"/>
        <end position="772"/>
    </location>
</feature>
<evidence type="ECO:0000259" key="2">
    <source>
        <dbReference type="Pfam" id="PF00675"/>
    </source>
</evidence>
<proteinExistence type="inferred from homology"/>
<dbReference type="RefSeq" id="WP_189570275.1">
    <property type="nucleotide sequence ID" value="NZ_BMXI01000010.1"/>
</dbReference>
<dbReference type="Gene3D" id="3.30.830.10">
    <property type="entry name" value="Metalloenzyme, LuxS/M16 peptidase-like"/>
    <property type="match status" value="4"/>
</dbReference>
<dbReference type="SUPFAM" id="SSF63411">
    <property type="entry name" value="LuxS/MPP-like metallohydrolase"/>
    <property type="match status" value="4"/>
</dbReference>
<dbReference type="AlphaFoldDB" id="A0A918TQ43"/>
<dbReference type="Proteomes" id="UP000644507">
    <property type="component" value="Unassembled WGS sequence"/>
</dbReference>
<accession>A0A918TQ43</accession>
<comment type="similarity">
    <text evidence="1">Belongs to the peptidase M16 family.</text>
</comment>
<organism evidence="4 5">
    <name type="scientific">Roseibacillus persicicus</name>
    <dbReference type="NCBI Taxonomy" id="454148"/>
    <lineage>
        <taxon>Bacteria</taxon>
        <taxon>Pseudomonadati</taxon>
        <taxon>Verrucomicrobiota</taxon>
        <taxon>Verrucomicrobiia</taxon>
        <taxon>Verrucomicrobiales</taxon>
        <taxon>Verrucomicrobiaceae</taxon>
        <taxon>Roseibacillus</taxon>
    </lineage>
</organism>
<dbReference type="PANTHER" id="PTHR11851">
    <property type="entry name" value="METALLOPROTEASE"/>
    <property type="match status" value="1"/>
</dbReference>
<reference evidence="4" key="1">
    <citation type="journal article" date="2014" name="Int. J. Syst. Evol. Microbiol.">
        <title>Complete genome sequence of Corynebacterium casei LMG S-19264T (=DSM 44701T), isolated from a smear-ripened cheese.</title>
        <authorList>
            <consortium name="US DOE Joint Genome Institute (JGI-PGF)"/>
            <person name="Walter F."/>
            <person name="Albersmeier A."/>
            <person name="Kalinowski J."/>
            <person name="Ruckert C."/>
        </authorList>
    </citation>
    <scope>NUCLEOTIDE SEQUENCE</scope>
    <source>
        <strain evidence="4">KCTC 12988</strain>
    </source>
</reference>
<protein>
    <submittedName>
        <fullName evidence="4">Peptidase M16</fullName>
    </submittedName>
</protein>
<name>A0A918TQ43_9BACT</name>
<evidence type="ECO:0000256" key="1">
    <source>
        <dbReference type="ARBA" id="ARBA00007261"/>
    </source>
</evidence>
<gene>
    <name evidence="4" type="ORF">GCM10007100_24470</name>
</gene>
<feature type="domain" description="Peptidase M16 N-terminal" evidence="2">
    <location>
        <begin position="464"/>
        <end position="587"/>
    </location>
</feature>
<reference evidence="4" key="2">
    <citation type="submission" date="2020-09" db="EMBL/GenBank/DDBJ databases">
        <authorList>
            <person name="Sun Q."/>
            <person name="Kim S."/>
        </authorList>
    </citation>
    <scope>NUCLEOTIDE SEQUENCE</scope>
    <source>
        <strain evidence="4">KCTC 12988</strain>
    </source>
</reference>
<dbReference type="InterPro" id="IPR011249">
    <property type="entry name" value="Metalloenz_LuxS/M16"/>
</dbReference>
<dbReference type="Pfam" id="PF00675">
    <property type="entry name" value="Peptidase_M16"/>
    <property type="match status" value="2"/>
</dbReference>